<feature type="compositionally biased region" description="Basic and acidic residues" evidence="1">
    <location>
        <begin position="29"/>
        <end position="45"/>
    </location>
</feature>
<keyword evidence="2" id="KW-1133">Transmembrane helix</keyword>
<evidence type="ECO:0000313" key="3">
    <source>
        <dbReference type="EMBL" id="KXU07481.1"/>
    </source>
</evidence>
<dbReference type="RefSeq" id="WP_061853285.1">
    <property type="nucleotide sequence ID" value="NZ_LQZC01000011.1"/>
</dbReference>
<dbReference type="AlphaFoldDB" id="A0A139QYQ5"/>
<comment type="caution">
    <text evidence="3">The sequence shown here is derived from an EMBL/GenBank/DDBJ whole genome shotgun (WGS) entry which is preliminary data.</text>
</comment>
<feature type="transmembrane region" description="Helical" evidence="2">
    <location>
        <begin position="69"/>
        <end position="89"/>
    </location>
</feature>
<evidence type="ECO:0000313" key="4">
    <source>
        <dbReference type="Proteomes" id="UP000071369"/>
    </source>
</evidence>
<reference evidence="3 4" key="1">
    <citation type="submission" date="2016-01" db="EMBL/GenBank/DDBJ databases">
        <title>Highly variable Streptococcus oralis are common among viridans streptococci isolated from primates.</title>
        <authorList>
            <person name="Denapaite D."/>
            <person name="Rieger M."/>
            <person name="Koendgen S."/>
            <person name="Brueckner R."/>
            <person name="Ochigava I."/>
            <person name="Kappeler P."/>
            <person name="Maetz-Rensing K."/>
            <person name="Leendertz F."/>
            <person name="Hakenbeck R."/>
        </authorList>
    </citation>
    <scope>NUCLEOTIDE SEQUENCE [LARGE SCALE GENOMIC DNA]</scope>
    <source>
        <strain evidence="3 4">DD25</strain>
    </source>
</reference>
<evidence type="ECO:0000256" key="2">
    <source>
        <dbReference type="SAM" id="Phobius"/>
    </source>
</evidence>
<keyword evidence="2" id="KW-0472">Membrane</keyword>
<accession>A0A139QYQ5</accession>
<evidence type="ECO:0000256" key="1">
    <source>
        <dbReference type="SAM" id="MobiDB-lite"/>
    </source>
</evidence>
<protein>
    <submittedName>
        <fullName evidence="3">Uncharacterized protein</fullName>
    </submittedName>
</protein>
<gene>
    <name evidence="3" type="ORF">SORDD25_01405</name>
</gene>
<dbReference type="Proteomes" id="UP000071369">
    <property type="component" value="Unassembled WGS sequence"/>
</dbReference>
<dbReference type="PATRIC" id="fig|1303.86.peg.1437"/>
<feature type="region of interest" description="Disordered" evidence="1">
    <location>
        <begin position="1"/>
        <end position="45"/>
    </location>
</feature>
<keyword evidence="2" id="KW-0812">Transmembrane</keyword>
<feature type="compositionally biased region" description="Basic and acidic residues" evidence="1">
    <location>
        <begin position="1"/>
        <end position="18"/>
    </location>
</feature>
<name>A0A139QYQ5_STROR</name>
<feature type="compositionally biased region" description="Polar residues" evidence="1">
    <location>
        <begin position="19"/>
        <end position="28"/>
    </location>
</feature>
<dbReference type="EMBL" id="LQZC01000011">
    <property type="protein sequence ID" value="KXU07481.1"/>
    <property type="molecule type" value="Genomic_DNA"/>
</dbReference>
<organism evidence="3 4">
    <name type="scientific">Streptococcus oralis</name>
    <dbReference type="NCBI Taxonomy" id="1303"/>
    <lineage>
        <taxon>Bacteria</taxon>
        <taxon>Bacillati</taxon>
        <taxon>Bacillota</taxon>
        <taxon>Bacilli</taxon>
        <taxon>Lactobacillales</taxon>
        <taxon>Streptococcaceae</taxon>
        <taxon>Streptococcus</taxon>
    </lineage>
</organism>
<sequence length="434" mass="48253">MSEFEKNPANDESVEKVTEQTPELTETIEQGHKEEQPKIEVASKSDQVVEPKQEGISLQTLLKTKRKEIIAVLAIVALAIVAFVGYNIYDSQPKSIIDEVKVQFSGYEETGKLTYNSEEIASKIEELSYRKAGFNNNQAKALVQKDPVTFSEVTRDPKLASKYSMADALIRSVQFSFDKTSDLKNGDEITFSVVTTSKSAPVKAEKKTFKVENLKEYEKVSASDLLTETPVIFTGLNGSGTITITKNSKDEAYFDFENGERPRSLKNGDKVTLKVKDASIDSLKAEGKVIDSKTVEVTVEGLKDAKDVKNLTDVLKKNDAYSKDANKNSTYETYTIEPQGSYVAITTGIANTSSANIDIITVYKVTRKGSLFTNVSYKYYGFGGYELKDDKLVAKKGISPIDGGGLEDFEVLKEELQRKEYHLIEIQKDEKKSE</sequence>
<proteinExistence type="predicted"/>